<feature type="transmembrane region" description="Helical" evidence="7">
    <location>
        <begin position="282"/>
        <end position="302"/>
    </location>
</feature>
<keyword evidence="9" id="KW-1185">Reference proteome</keyword>
<evidence type="ECO:0000256" key="2">
    <source>
        <dbReference type="ARBA" id="ARBA00007977"/>
    </source>
</evidence>
<feature type="transmembrane region" description="Helical" evidence="7">
    <location>
        <begin position="314"/>
        <end position="335"/>
    </location>
</feature>
<keyword evidence="3" id="KW-1003">Cell membrane</keyword>
<proteinExistence type="inferred from homology"/>
<evidence type="ECO:0000256" key="3">
    <source>
        <dbReference type="ARBA" id="ARBA00022475"/>
    </source>
</evidence>
<evidence type="ECO:0000256" key="1">
    <source>
        <dbReference type="ARBA" id="ARBA00004651"/>
    </source>
</evidence>
<dbReference type="RefSeq" id="WP_012347196.1">
    <property type="nucleotide sequence ID" value="NC_010524.1"/>
</dbReference>
<dbReference type="Proteomes" id="UP000001693">
    <property type="component" value="Chromosome"/>
</dbReference>
<gene>
    <name evidence="8" type="ordered locus">Lcho_2170</name>
</gene>
<dbReference type="PANTHER" id="PTHR30106:SF2">
    <property type="entry name" value="UPF0324 INNER MEMBRANE PROTEIN YEIH"/>
    <property type="match status" value="1"/>
</dbReference>
<dbReference type="PANTHER" id="PTHR30106">
    <property type="entry name" value="INNER MEMBRANE PROTEIN YEIH-RELATED"/>
    <property type="match status" value="1"/>
</dbReference>
<evidence type="ECO:0000256" key="6">
    <source>
        <dbReference type="ARBA" id="ARBA00023136"/>
    </source>
</evidence>
<evidence type="ECO:0000313" key="8">
    <source>
        <dbReference type="EMBL" id="ACB34436.1"/>
    </source>
</evidence>
<feature type="transmembrane region" description="Helical" evidence="7">
    <location>
        <begin position="186"/>
        <end position="206"/>
    </location>
</feature>
<dbReference type="KEGG" id="lch:Lcho_2170"/>
<sequence>MAAPTAMTPMPDTIQPAQAQPVSQGLAQRVGHSLVTSRSQLGRLFPGLLASAVVATAASFLAEHYGAPVMLFALLLGLAMNFLSVEGPCKPGIEFTARHVLRWGVALLGLRITFAQVATLGWGPVVMVLISVSVTIGVSMAVARAMGFKPLFGLLSGGATAICGASAAMALSAALPAHPLKERATLFTVIGVSALSTVCMVLYPMLARALGLPPVDAGVFIGGTIHDVAQVVGAGYSLSTEAGDAATLVKLMRVAMLLPVILFASLITRWRGGEGTGERPPILPWFAVGFALLLAVNSTGWVPKPVIGLGNEASRWFLVASIAAIGMKTQLAQLVSVGIRPIVLMVGETVFLAGLVLGLWRWLG</sequence>
<feature type="transmembrane region" description="Helical" evidence="7">
    <location>
        <begin position="44"/>
        <end position="62"/>
    </location>
</feature>
<keyword evidence="5 7" id="KW-1133">Transmembrane helix</keyword>
<dbReference type="Pfam" id="PF03601">
    <property type="entry name" value="Cons_hypoth698"/>
    <property type="match status" value="1"/>
</dbReference>
<feature type="transmembrane region" description="Helical" evidence="7">
    <location>
        <begin position="251"/>
        <end position="270"/>
    </location>
</feature>
<keyword evidence="4 7" id="KW-0812">Transmembrane</keyword>
<dbReference type="EMBL" id="CP001013">
    <property type="protein sequence ID" value="ACB34436.1"/>
    <property type="molecule type" value="Genomic_DNA"/>
</dbReference>
<feature type="transmembrane region" description="Helical" evidence="7">
    <location>
        <begin position="150"/>
        <end position="174"/>
    </location>
</feature>
<dbReference type="eggNOG" id="COG2855">
    <property type="taxonomic scope" value="Bacteria"/>
</dbReference>
<name>B1Y2U4_LEPCP</name>
<keyword evidence="6 7" id="KW-0472">Membrane</keyword>
<dbReference type="InterPro" id="IPR018383">
    <property type="entry name" value="UPF0324_pro"/>
</dbReference>
<accession>B1Y2U4</accession>
<dbReference type="GO" id="GO:0005886">
    <property type="term" value="C:plasma membrane"/>
    <property type="evidence" value="ECO:0007669"/>
    <property type="project" value="UniProtKB-SubCell"/>
</dbReference>
<dbReference type="HOGENOM" id="CLU_033541_0_1_4"/>
<comment type="subcellular location">
    <subcellularLocation>
        <location evidence="1">Cell membrane</location>
        <topology evidence="1">Multi-pass membrane protein</topology>
    </subcellularLocation>
</comment>
<evidence type="ECO:0000256" key="7">
    <source>
        <dbReference type="SAM" id="Phobius"/>
    </source>
</evidence>
<protein>
    <recommendedName>
        <fullName evidence="10">Sulfate exporter family transporter</fullName>
    </recommendedName>
</protein>
<feature type="transmembrane region" description="Helical" evidence="7">
    <location>
        <begin position="125"/>
        <end position="143"/>
    </location>
</feature>
<reference evidence="8 9" key="1">
    <citation type="submission" date="2008-03" db="EMBL/GenBank/DDBJ databases">
        <title>Complete sequence of Leptothrix cholodnii SP-6.</title>
        <authorList>
            <consortium name="US DOE Joint Genome Institute"/>
            <person name="Copeland A."/>
            <person name="Lucas S."/>
            <person name="Lapidus A."/>
            <person name="Glavina del Rio T."/>
            <person name="Dalin E."/>
            <person name="Tice H."/>
            <person name="Bruce D."/>
            <person name="Goodwin L."/>
            <person name="Pitluck S."/>
            <person name="Chertkov O."/>
            <person name="Brettin T."/>
            <person name="Detter J.C."/>
            <person name="Han C."/>
            <person name="Kuske C.R."/>
            <person name="Schmutz J."/>
            <person name="Larimer F."/>
            <person name="Land M."/>
            <person name="Hauser L."/>
            <person name="Kyrpides N."/>
            <person name="Lykidis A."/>
            <person name="Emerson D."/>
            <person name="Richardson P."/>
        </authorList>
    </citation>
    <scope>NUCLEOTIDE SEQUENCE [LARGE SCALE GENOMIC DNA]</scope>
    <source>
        <strain evidence="9">ATCC 51168 / LMG 8142 / SP-6</strain>
    </source>
</reference>
<evidence type="ECO:0000256" key="4">
    <source>
        <dbReference type="ARBA" id="ARBA00022692"/>
    </source>
</evidence>
<feature type="transmembrane region" description="Helical" evidence="7">
    <location>
        <begin position="68"/>
        <end position="88"/>
    </location>
</feature>
<evidence type="ECO:0008006" key="10">
    <source>
        <dbReference type="Google" id="ProtNLM"/>
    </source>
</evidence>
<comment type="similarity">
    <text evidence="2">Belongs to the UPF0324 family.</text>
</comment>
<evidence type="ECO:0000256" key="5">
    <source>
        <dbReference type="ARBA" id="ARBA00022989"/>
    </source>
</evidence>
<organism evidence="8 9">
    <name type="scientific">Leptothrix cholodnii (strain ATCC 51168 / LMG 8142 / SP-6)</name>
    <name type="common">Leptothrix discophora (strain SP-6)</name>
    <dbReference type="NCBI Taxonomy" id="395495"/>
    <lineage>
        <taxon>Bacteria</taxon>
        <taxon>Pseudomonadati</taxon>
        <taxon>Pseudomonadota</taxon>
        <taxon>Betaproteobacteria</taxon>
        <taxon>Burkholderiales</taxon>
        <taxon>Sphaerotilaceae</taxon>
        <taxon>Leptothrix</taxon>
    </lineage>
</organism>
<evidence type="ECO:0000313" key="9">
    <source>
        <dbReference type="Proteomes" id="UP000001693"/>
    </source>
</evidence>
<dbReference type="STRING" id="395495.Lcho_2170"/>
<feature type="transmembrane region" description="Helical" evidence="7">
    <location>
        <begin position="342"/>
        <end position="363"/>
    </location>
</feature>
<dbReference type="AlphaFoldDB" id="B1Y2U4"/>